<evidence type="ECO:0000313" key="2">
    <source>
        <dbReference type="Proteomes" id="UP000308092"/>
    </source>
</evidence>
<gene>
    <name evidence="1" type="ORF">EYZ11_006779</name>
</gene>
<sequence>MSRETVAAEVLRRHADGWVKVFGPGATIPVPTWGVRRNFAYRVVKPQKNKAEGSIVVEFTNPAVANQAIDQGTIWNPVPSARLPFAKSGV</sequence>
<organism evidence="1 2">
    <name type="scientific">Aspergillus tanneri</name>
    <dbReference type="NCBI Taxonomy" id="1220188"/>
    <lineage>
        <taxon>Eukaryota</taxon>
        <taxon>Fungi</taxon>
        <taxon>Dikarya</taxon>
        <taxon>Ascomycota</taxon>
        <taxon>Pezizomycotina</taxon>
        <taxon>Eurotiomycetes</taxon>
        <taxon>Eurotiomycetidae</taxon>
        <taxon>Eurotiales</taxon>
        <taxon>Aspergillaceae</taxon>
        <taxon>Aspergillus</taxon>
        <taxon>Aspergillus subgen. Circumdati</taxon>
    </lineage>
</organism>
<accession>A0A4S3JEL5</accession>
<dbReference type="Proteomes" id="UP000308092">
    <property type="component" value="Unassembled WGS sequence"/>
</dbReference>
<dbReference type="VEuPathDB" id="FungiDB:EYZ11_006779"/>
<comment type="caution">
    <text evidence="1">The sequence shown here is derived from an EMBL/GenBank/DDBJ whole genome shotgun (WGS) entry which is preliminary data.</text>
</comment>
<evidence type="ECO:0000313" key="1">
    <source>
        <dbReference type="EMBL" id="THC93739.1"/>
    </source>
</evidence>
<protein>
    <submittedName>
        <fullName evidence="1">Uncharacterized protein</fullName>
    </submittedName>
</protein>
<proteinExistence type="predicted"/>
<dbReference type="AlphaFoldDB" id="A0A4S3JEL5"/>
<dbReference type="EMBL" id="SOSA01000247">
    <property type="protein sequence ID" value="THC93739.1"/>
    <property type="molecule type" value="Genomic_DNA"/>
</dbReference>
<reference evidence="1 2" key="1">
    <citation type="submission" date="2019-03" db="EMBL/GenBank/DDBJ databases">
        <title>The genome sequence of a newly discovered highly antifungal drug resistant Aspergillus species, Aspergillus tanneri NIH 1004.</title>
        <authorList>
            <person name="Mounaud S."/>
            <person name="Singh I."/>
            <person name="Joardar V."/>
            <person name="Pakala S."/>
            <person name="Pakala S."/>
            <person name="Venepally P."/>
            <person name="Hoover J."/>
            <person name="Nierman W."/>
            <person name="Chung J."/>
            <person name="Losada L."/>
        </authorList>
    </citation>
    <scope>NUCLEOTIDE SEQUENCE [LARGE SCALE GENOMIC DNA]</scope>
    <source>
        <strain evidence="1 2">NIH1004</strain>
    </source>
</reference>
<name>A0A4S3JEL5_9EURO</name>
<keyword evidence="2" id="KW-1185">Reference proteome</keyword>